<name>A0A3R7N6M7_9TRYP</name>
<keyword evidence="2" id="KW-0677">Repeat</keyword>
<keyword evidence="4" id="KW-0862">Zinc</keyword>
<evidence type="ECO:0000313" key="8">
    <source>
        <dbReference type="EMBL" id="RNF17085.1"/>
    </source>
</evidence>
<dbReference type="SMART" id="SM00064">
    <property type="entry name" value="FYVE"/>
    <property type="match status" value="1"/>
</dbReference>
<proteinExistence type="predicted"/>
<keyword evidence="1" id="KW-0479">Metal-binding</keyword>
<dbReference type="Pfam" id="PF01363">
    <property type="entry name" value="FYVE"/>
    <property type="match status" value="1"/>
</dbReference>
<dbReference type="CDD" id="cd00065">
    <property type="entry name" value="FYVE_like_SF"/>
    <property type="match status" value="1"/>
</dbReference>
<evidence type="ECO:0000256" key="3">
    <source>
        <dbReference type="ARBA" id="ARBA00022771"/>
    </source>
</evidence>
<evidence type="ECO:0000256" key="4">
    <source>
        <dbReference type="ARBA" id="ARBA00022833"/>
    </source>
</evidence>
<sequence>MGDQPVPAGAPAWQSQSPPPPLQDVSQVPPLMFYDPASVLCAPVTPQQVLAFNPRERGPPTRTMPDGSEYYGDLLLEQPHGLGIMLFKSSSNFYGNGDRYGGGWKNGLFHGEGVFLTSSFTYQGGWFEGQMHGSGVMTYSRRITDFVLRGMSVFSAFDKAHAPLEYRGEFHYRYHRHGRGVMRYANGDTYDGDWASNLRHGRGRLTTADGEIYEGQWSKDERHGNGKISYVNGGEFKGAMVHDKRHGEGVMLFPNGDEYYGTFTSDKIEGHGTMRYKNGDVYEGMWKDGLRHGDGKYTLRKKGATVEGRFVKGLIQGRGVVQYPGVSTFVGEFERGERRQGTLFWHDSAPGEGACYQGEWLGETMHNRGLLWYRNGDFYFGRFVKNKRHGPGNLRYADGGEYSGCFVNDLREGQGILQSATGSIQAGMWHNDVFIEGYDGEWDGVTFNGIGHLLLREPPTCVTAGNSAGTPAMSVSGGRGDGSPTAAAAAAAAALTGTQPLFEHFGLFRHGVRHGAGVLRLARHVIMGSWTQDVLSCEAGSWEFPSGDVYIGGFQGGLRDGPNGQMWLTDGSFFAGDWHLDAPVGIGAFYATDKREPIYAPEEDADADAGTGTDADAAAEADATSSGSYLGVMGRLIGLFRRKALPEHKDTRRVIGFREHFVLQGEWDISLLPYATYQALMARLGSSSGSTAHGASGSSSGSNSGGGGGGAVAVAAGALQAGPGNGGGATALLKPPAVIPVGVQERHGRVFFKSGVCLRTVWLHNHPRLMLPHRPDAPMHDKIRGAVVTTDGGAGSKNCVFCDKPFTFFRKETSCTLCERRSCSSCLHPIEVRGRPKIEALVRLRMSESVVVSGSNTTTNAAAAAGDAFTVPAQMPACVDCARAAMLGLEFNSIWIPMRCLATPESSTAATTAPQEEATAAAASSSGTLDKEEASLPQFFSSSYSSSSPSPETPYIVYEGYTCNCIPHIYGSLWWGKQGYYLGAFHEGHRHGRGVQMMENGEKYVGEFANDEWHGTGIYCAESGSAYEGVWQHGKLTALRYHGELDEQQRHHGRGESYELDGSRYNGEWQHGEWHGTGILQRKDGVVYSGDFAFGRIEGEGKLLMATSVFYGSFRGGKKQGKGSEHFGDCVIEGEWSDDMLTGFVRIYDALTETVYETTYHNGNERDDCFLPPVMVNDVHCQCCAQCQANFSLFLRRHHCRLCGEVVCDRCSQRRAAMPLHFKVEGQVRVCDRCYRRMEERRMLGIRRYTNGEVYAGYWTRGRWVSRGLLRRADGSAVVMDLAGRPLVAGEAAAAAAAAAAANAEDARELPLDASPAVEELRGLPPSPTAEVDAFTLWWGMVLSVAQLSLPLELTPCEAFLLPRTPPMKPLRLFARDDARSGGEDNDYDDAAAVRAARYIPSIAPPAPSLPSRSSEAAMLASAPPQRPMVSDSHIMRLVTDGRMEMFPAVAPPAPDGSGVVMLSCYQRAPLLPPTPPRPAPGSNDRIPWDCWQTRPVPQYRSNVEPNTRRGVAEWQHVAFACPFLRPDVEDVDRVVRGGATTCWLPKPPAGPQVFIVHDTSAGGVSVVQRALQSHTAS</sequence>
<dbReference type="FunFam" id="2.20.110.10:FF:000002">
    <property type="entry name" value="Phosphatidylinositol 4-phosphate 5-kinase 8"/>
    <property type="match status" value="1"/>
</dbReference>
<dbReference type="InterPro" id="IPR017455">
    <property type="entry name" value="Znf_FYVE-rel"/>
</dbReference>
<organism evidence="8 9">
    <name type="scientific">Trypanosoma conorhini</name>
    <dbReference type="NCBI Taxonomy" id="83891"/>
    <lineage>
        <taxon>Eukaryota</taxon>
        <taxon>Discoba</taxon>
        <taxon>Euglenozoa</taxon>
        <taxon>Kinetoplastea</taxon>
        <taxon>Metakinetoplastina</taxon>
        <taxon>Trypanosomatida</taxon>
        <taxon>Trypanosomatidae</taxon>
        <taxon>Trypanosoma</taxon>
    </lineage>
</organism>
<feature type="compositionally biased region" description="Low complexity" evidence="6">
    <location>
        <begin position="907"/>
        <end position="926"/>
    </location>
</feature>
<dbReference type="Gene3D" id="2.20.110.10">
    <property type="entry name" value="Histone H3 K4-specific methyltransferase SET7/9 N-terminal domain"/>
    <property type="match status" value="6"/>
</dbReference>
<dbReference type="InterPro" id="IPR011011">
    <property type="entry name" value="Znf_FYVE_PHD"/>
</dbReference>
<feature type="region of interest" description="Disordered" evidence="6">
    <location>
        <begin position="1"/>
        <end position="27"/>
    </location>
</feature>
<feature type="compositionally biased region" description="Low complexity" evidence="6">
    <location>
        <begin position="688"/>
        <end position="702"/>
    </location>
</feature>
<dbReference type="GO" id="GO:0008270">
    <property type="term" value="F:zinc ion binding"/>
    <property type="evidence" value="ECO:0007669"/>
    <property type="project" value="UniProtKB-KW"/>
</dbReference>
<dbReference type="PANTHER" id="PTHR23084:SF262">
    <property type="entry name" value="FYVE-TYPE DOMAIN-CONTAINING PROTEIN"/>
    <property type="match status" value="1"/>
</dbReference>
<evidence type="ECO:0000256" key="1">
    <source>
        <dbReference type="ARBA" id="ARBA00022723"/>
    </source>
</evidence>
<keyword evidence="9" id="KW-1185">Reference proteome</keyword>
<comment type="caution">
    <text evidence="8">The sequence shown here is derived from an EMBL/GenBank/DDBJ whole genome shotgun (WGS) entry which is preliminary data.</text>
</comment>
<dbReference type="Gene3D" id="3.30.40.10">
    <property type="entry name" value="Zinc/RING finger domain, C3HC4 (zinc finger)"/>
    <property type="match status" value="2"/>
</dbReference>
<dbReference type="SUPFAM" id="SSF57903">
    <property type="entry name" value="FYVE/PHD zinc finger"/>
    <property type="match status" value="2"/>
</dbReference>
<evidence type="ECO:0000256" key="2">
    <source>
        <dbReference type="ARBA" id="ARBA00022737"/>
    </source>
</evidence>
<dbReference type="OrthoDB" id="270720at2759"/>
<dbReference type="PANTHER" id="PTHR23084">
    <property type="entry name" value="PHOSPHATIDYLINOSITOL-4-PHOSPHATE 5-KINASE RELATED"/>
    <property type="match status" value="1"/>
</dbReference>
<dbReference type="InterPro" id="IPR013083">
    <property type="entry name" value="Znf_RING/FYVE/PHD"/>
</dbReference>
<evidence type="ECO:0000259" key="7">
    <source>
        <dbReference type="PROSITE" id="PS50178"/>
    </source>
</evidence>
<evidence type="ECO:0000256" key="6">
    <source>
        <dbReference type="SAM" id="MobiDB-lite"/>
    </source>
</evidence>
<dbReference type="SUPFAM" id="SSF82185">
    <property type="entry name" value="Histone H3 K4-specific methyltransferase SET7/9 N-terminal domain"/>
    <property type="match status" value="7"/>
</dbReference>
<evidence type="ECO:0000313" key="9">
    <source>
        <dbReference type="Proteomes" id="UP000284403"/>
    </source>
</evidence>
<dbReference type="Pfam" id="PF02493">
    <property type="entry name" value="MORN"/>
    <property type="match status" value="18"/>
</dbReference>
<feature type="domain" description="FYVE-type" evidence="7">
    <location>
        <begin position="1178"/>
        <end position="1239"/>
    </location>
</feature>
<dbReference type="EMBL" id="MKKU01000273">
    <property type="protein sequence ID" value="RNF17085.1"/>
    <property type="molecule type" value="Genomic_DNA"/>
</dbReference>
<gene>
    <name evidence="8" type="ORF">Tco025E_04938</name>
</gene>
<dbReference type="InterPro" id="IPR003409">
    <property type="entry name" value="MORN"/>
</dbReference>
<dbReference type="RefSeq" id="XP_029228028.1">
    <property type="nucleotide sequence ID" value="XM_029371843.1"/>
</dbReference>
<feature type="compositionally biased region" description="Low complexity" evidence="6">
    <location>
        <begin position="7"/>
        <end position="16"/>
    </location>
</feature>
<dbReference type="PROSITE" id="PS50178">
    <property type="entry name" value="ZF_FYVE"/>
    <property type="match status" value="1"/>
</dbReference>
<protein>
    <recommendedName>
        <fullName evidence="7">FYVE-type domain-containing protein</fullName>
    </recommendedName>
</protein>
<dbReference type="InterPro" id="IPR000306">
    <property type="entry name" value="Znf_FYVE"/>
</dbReference>
<reference evidence="8 9" key="1">
    <citation type="journal article" date="2018" name="BMC Genomics">
        <title>Genomic comparison of Trypanosoma conorhini and Trypanosoma rangeli to Trypanosoma cruzi strains of high and low virulence.</title>
        <authorList>
            <person name="Bradwell K.R."/>
            <person name="Koparde V.N."/>
            <person name="Matveyev A.V."/>
            <person name="Serrano M.G."/>
            <person name="Alves J.M."/>
            <person name="Parikh H."/>
            <person name="Huang B."/>
            <person name="Lee V."/>
            <person name="Espinosa-Alvarez O."/>
            <person name="Ortiz P.A."/>
            <person name="Costa-Martins A.G."/>
            <person name="Teixeira M.M."/>
            <person name="Buck G.A."/>
        </authorList>
    </citation>
    <scope>NUCLEOTIDE SEQUENCE [LARGE SCALE GENOMIC DNA]</scope>
    <source>
        <strain evidence="8 9">025E</strain>
    </source>
</reference>
<evidence type="ECO:0000256" key="5">
    <source>
        <dbReference type="PROSITE-ProRule" id="PRU00091"/>
    </source>
</evidence>
<keyword evidence="3 5" id="KW-0863">Zinc-finger</keyword>
<dbReference type="SMART" id="SM00698">
    <property type="entry name" value="MORN"/>
    <property type="match status" value="20"/>
</dbReference>
<feature type="region of interest" description="Disordered" evidence="6">
    <location>
        <begin position="907"/>
        <end position="929"/>
    </location>
</feature>
<dbReference type="Proteomes" id="UP000284403">
    <property type="component" value="Unassembled WGS sequence"/>
</dbReference>
<dbReference type="GeneID" id="40318549"/>
<feature type="region of interest" description="Disordered" evidence="6">
    <location>
        <begin position="688"/>
        <end position="707"/>
    </location>
</feature>
<accession>A0A3R7N6M7</accession>